<reference evidence="3 4" key="1">
    <citation type="submission" date="2024-06" db="EMBL/GenBank/DDBJ databases">
        <authorList>
            <person name="Kaempfer P."/>
            <person name="Viver T."/>
        </authorList>
    </citation>
    <scope>NUCLEOTIDE SEQUENCE [LARGE SCALE GENOMIC DNA]</scope>
    <source>
        <strain evidence="3 4">ST-119</strain>
    </source>
</reference>
<gene>
    <name evidence="3" type="ORF">ABS766_12150</name>
</gene>
<keyword evidence="1" id="KW-0732">Signal</keyword>
<evidence type="ECO:0000313" key="4">
    <source>
        <dbReference type="Proteomes" id="UP001629156"/>
    </source>
</evidence>
<keyword evidence="4" id="KW-1185">Reference proteome</keyword>
<protein>
    <submittedName>
        <fullName evidence="3">Head GIN domain-containing protein</fullName>
    </submittedName>
</protein>
<evidence type="ECO:0000256" key="1">
    <source>
        <dbReference type="SAM" id="SignalP"/>
    </source>
</evidence>
<feature type="domain" description="Putative auto-transporter adhesin head GIN" evidence="2">
    <location>
        <begin position="27"/>
        <end position="207"/>
    </location>
</feature>
<name>A0ABW8YXW1_9FLAO</name>
<sequence length="223" mass="24107">MKKLVFTAFLCFFSLLSFSQVTQNLGDFTAVRAFDMIHVTLVKSTENKVVIKGDRAGEVEVVIKNSDLKIRMKFSKLLQGEDIEATIYYTGRIDNVEASEGAYVGSADTFTATAFELNAKEGAQIKLKLDVDKLKTKANSGGILEISGTADYHDLKMTSGAIFKGKNLITKQTEVTLSAGGEADVYATDFADAKTRAGGDIDIYGNPKQVNKNSFAGGSIDVM</sequence>
<evidence type="ECO:0000259" key="2">
    <source>
        <dbReference type="Pfam" id="PF10988"/>
    </source>
</evidence>
<proteinExistence type="predicted"/>
<feature type="chain" id="PRO_5045341710" evidence="1">
    <location>
        <begin position="20"/>
        <end position="223"/>
    </location>
</feature>
<dbReference type="Pfam" id="PF10988">
    <property type="entry name" value="DUF2807"/>
    <property type="match status" value="1"/>
</dbReference>
<comment type="caution">
    <text evidence="3">The sequence shown here is derived from an EMBL/GenBank/DDBJ whole genome shotgun (WGS) entry which is preliminary data.</text>
</comment>
<dbReference type="Gene3D" id="2.160.20.120">
    <property type="match status" value="1"/>
</dbReference>
<organism evidence="3 4">
    <name type="scientific">Flavobacterium rhizosphaerae</name>
    <dbReference type="NCBI Taxonomy" id="3163298"/>
    <lineage>
        <taxon>Bacteria</taxon>
        <taxon>Pseudomonadati</taxon>
        <taxon>Bacteroidota</taxon>
        <taxon>Flavobacteriia</taxon>
        <taxon>Flavobacteriales</taxon>
        <taxon>Flavobacteriaceae</taxon>
        <taxon>Flavobacterium</taxon>
    </lineage>
</organism>
<dbReference type="Proteomes" id="UP001629156">
    <property type="component" value="Unassembled WGS sequence"/>
</dbReference>
<dbReference type="EMBL" id="JBELPZ010000013">
    <property type="protein sequence ID" value="MFL9845171.1"/>
    <property type="molecule type" value="Genomic_DNA"/>
</dbReference>
<dbReference type="RefSeq" id="WP_408085441.1">
    <property type="nucleotide sequence ID" value="NZ_JBELPZ010000013.1"/>
</dbReference>
<feature type="signal peptide" evidence="1">
    <location>
        <begin position="1"/>
        <end position="19"/>
    </location>
</feature>
<evidence type="ECO:0000313" key="3">
    <source>
        <dbReference type="EMBL" id="MFL9845171.1"/>
    </source>
</evidence>
<dbReference type="InterPro" id="IPR021255">
    <property type="entry name" value="DUF2807"/>
</dbReference>
<accession>A0ABW8YXW1</accession>